<reference evidence="1 2" key="1">
    <citation type="journal article" date="2014" name="Genome Announc.">
        <title>Whole-Genome Sequencing of Salmonella enterica subsp. enterica Serovar Cubana Strains Isolated from Agricultural Sources.</title>
        <authorList>
            <person name="Benahmed F.H."/>
            <person name="Gopinath G.R."/>
            <person name="Wang H."/>
            <person name="Jean-Gilles Beaubrun J."/>
            <person name="Grim C."/>
            <person name="Cheng C.M."/>
            <person name="McClelland M."/>
            <person name="Ayers S."/>
            <person name="Abbott J."/>
            <person name="Desai P."/>
            <person name="Frye J.G."/>
            <person name="Weinstock G."/>
            <person name="Hammack T.S."/>
            <person name="Hanes D.E."/>
            <person name="Rasmussen M.A."/>
            <person name="Davidson M.K."/>
        </authorList>
    </citation>
    <scope>NUCLEOTIDE SEQUENCE [LARGE SCALE GENOMIC DNA]</scope>
    <source>
        <strain evidence="1">76814</strain>
    </source>
</reference>
<protein>
    <submittedName>
        <fullName evidence="1">Uncharacterized protein</fullName>
    </submittedName>
</protein>
<evidence type="ECO:0000313" key="1">
    <source>
        <dbReference type="EMBL" id="ETA89591.1"/>
    </source>
</evidence>
<dbReference type="EMBL" id="AZGR01000009">
    <property type="protein sequence ID" value="ETA89591.1"/>
    <property type="molecule type" value="Genomic_DNA"/>
</dbReference>
<organism evidence="1 2">
    <name type="scientific">Salmonella enterica subsp. enterica serovar Cubana str. 76814</name>
    <dbReference type="NCBI Taxonomy" id="1192560"/>
    <lineage>
        <taxon>Bacteria</taxon>
        <taxon>Pseudomonadati</taxon>
        <taxon>Pseudomonadota</taxon>
        <taxon>Gammaproteobacteria</taxon>
        <taxon>Enterobacterales</taxon>
        <taxon>Enterobacteriaceae</taxon>
        <taxon>Salmonella</taxon>
    </lineage>
</organism>
<dbReference type="Proteomes" id="UP000018534">
    <property type="component" value="Unassembled WGS sequence"/>
</dbReference>
<comment type="caution">
    <text evidence="1">The sequence shown here is derived from an EMBL/GenBank/DDBJ whole genome shotgun (WGS) entry which is preliminary data.</text>
</comment>
<sequence>PLSNSNYFGYMFFSRTLPHRALLSGLWLQYNNPQKKRYSKNLNYE</sequence>
<feature type="non-terminal residue" evidence="1">
    <location>
        <position position="1"/>
    </location>
</feature>
<name>V7IWC9_SALET</name>
<proteinExistence type="predicted"/>
<gene>
    <name evidence="1" type="ORF">A628_00428</name>
</gene>
<dbReference type="HOGENOM" id="CLU_3193427_0_0_6"/>
<dbReference type="AlphaFoldDB" id="V7IWC9"/>
<accession>V7IWC9</accession>
<evidence type="ECO:0000313" key="2">
    <source>
        <dbReference type="Proteomes" id="UP000018534"/>
    </source>
</evidence>